<gene>
    <name evidence="1" type="ORF">RW1_035_01150</name>
</gene>
<organism evidence="1 2">
    <name type="scientific">Rhodococcus wratislaviensis NBRC 100605</name>
    <dbReference type="NCBI Taxonomy" id="1219028"/>
    <lineage>
        <taxon>Bacteria</taxon>
        <taxon>Bacillati</taxon>
        <taxon>Actinomycetota</taxon>
        <taxon>Actinomycetes</taxon>
        <taxon>Mycobacteriales</taxon>
        <taxon>Nocardiaceae</taxon>
        <taxon>Rhodococcus</taxon>
    </lineage>
</organism>
<accession>X0PUV5</accession>
<evidence type="ECO:0000313" key="2">
    <source>
        <dbReference type="Proteomes" id="UP000019491"/>
    </source>
</evidence>
<keyword evidence="2" id="KW-1185">Reference proteome</keyword>
<protein>
    <submittedName>
        <fullName evidence="1">Uncharacterized protein</fullName>
    </submittedName>
</protein>
<dbReference type="Proteomes" id="UP000019491">
    <property type="component" value="Unassembled WGS sequence"/>
</dbReference>
<proteinExistence type="predicted"/>
<dbReference type="EMBL" id="BAWF01000035">
    <property type="protein sequence ID" value="GAF46969.1"/>
    <property type="molecule type" value="Genomic_DNA"/>
</dbReference>
<reference evidence="1 2" key="1">
    <citation type="submission" date="2014-02" db="EMBL/GenBank/DDBJ databases">
        <title>Whole genome shotgun sequence of Rhodococcus wratislaviensis NBRC 100605.</title>
        <authorList>
            <person name="Hosoyama A."/>
            <person name="Tsuchikane K."/>
            <person name="Yoshida I."/>
            <person name="Ohji S."/>
            <person name="Ichikawa N."/>
            <person name="Yamazoe A."/>
            <person name="Fujita N."/>
        </authorList>
    </citation>
    <scope>NUCLEOTIDE SEQUENCE [LARGE SCALE GENOMIC DNA]</scope>
    <source>
        <strain evidence="1 2">NBRC 100605</strain>
    </source>
</reference>
<comment type="caution">
    <text evidence="1">The sequence shown here is derived from an EMBL/GenBank/DDBJ whole genome shotgun (WGS) entry which is preliminary data.</text>
</comment>
<sequence length="116" mass="11812">MLSGILLGDVIGNYGVAQACIGTVKACGWTPADTTVAIQGIGTMGAARPGIWTRRSANGPTDPAGAFKTASLRRVLIIPVVCLERAGVWRARSLGAVRVAGSGSGYEFEPGADPAL</sequence>
<evidence type="ECO:0000313" key="1">
    <source>
        <dbReference type="EMBL" id="GAF46969.1"/>
    </source>
</evidence>
<dbReference type="AlphaFoldDB" id="X0PUV5"/>
<name>X0PUV5_RHOWR</name>